<dbReference type="EMBL" id="MDZA01000344">
    <property type="protein sequence ID" value="OGX87957.1"/>
    <property type="molecule type" value="Genomic_DNA"/>
</dbReference>
<organism evidence="1 2">
    <name type="scientific">Hymenobacter coccineus</name>
    <dbReference type="NCBI Taxonomy" id="1908235"/>
    <lineage>
        <taxon>Bacteria</taxon>
        <taxon>Pseudomonadati</taxon>
        <taxon>Bacteroidota</taxon>
        <taxon>Cytophagia</taxon>
        <taxon>Cytophagales</taxon>
        <taxon>Hymenobacteraceae</taxon>
        <taxon>Hymenobacter</taxon>
    </lineage>
</organism>
<reference evidence="1 2" key="1">
    <citation type="submission" date="2016-08" db="EMBL/GenBank/DDBJ databases">
        <title>Hymenobacter coccineus sp. nov., Hymenobacter lapidarius sp. nov. and Hymenobacter glacialis sp. nov., isolated from Antarctic soil.</title>
        <authorList>
            <person name="Sedlacek I."/>
            <person name="Kralova S."/>
            <person name="Kyrova K."/>
            <person name="Maslanova I."/>
            <person name="Stankova E."/>
            <person name="Vrbovska V."/>
            <person name="Nemec M."/>
            <person name="Bartak M."/>
            <person name="Svec P."/>
            <person name="Busse H.-J."/>
            <person name="Pantucek R."/>
        </authorList>
    </citation>
    <scope>NUCLEOTIDE SEQUENCE [LARGE SCALE GENOMIC DNA]</scope>
    <source>
        <strain evidence="1 2">CCM 8649</strain>
    </source>
</reference>
<dbReference type="InterPro" id="IPR029278">
    <property type="entry name" value="Imm26"/>
</dbReference>
<dbReference type="Pfam" id="PF15428">
    <property type="entry name" value="Imm26"/>
    <property type="match status" value="1"/>
</dbReference>
<dbReference type="RefSeq" id="WP_070745578.1">
    <property type="nucleotide sequence ID" value="NZ_MDZA01000344.1"/>
</dbReference>
<evidence type="ECO:0000313" key="2">
    <source>
        <dbReference type="Proteomes" id="UP000177506"/>
    </source>
</evidence>
<dbReference type="AlphaFoldDB" id="A0A1G1TAS0"/>
<accession>A0A1G1TAS0</accession>
<gene>
    <name evidence="1" type="ORF">BEN49_10485</name>
</gene>
<keyword evidence="2" id="KW-1185">Reference proteome</keyword>
<sequence>MPKRKIKWGTGDVFAVPLANGNFAMGQVLDLMMVNQVRIALYSEVFPTLEAIDLAAVCTSAHLISLITSSREQLDYGVWKTVGNKPVSVPIERYPNEQFRHNGWVGAKHYDAGLVEDFLDAYYALRPWDTWFNPNYLDAFLVDVSKRPEGVILTKGLESNS</sequence>
<name>A0A1G1TAS0_9BACT</name>
<protein>
    <submittedName>
        <fullName evidence="1">Uncharacterized protein</fullName>
    </submittedName>
</protein>
<comment type="caution">
    <text evidence="1">The sequence shown here is derived from an EMBL/GenBank/DDBJ whole genome shotgun (WGS) entry which is preliminary data.</text>
</comment>
<evidence type="ECO:0000313" key="1">
    <source>
        <dbReference type="EMBL" id="OGX87957.1"/>
    </source>
</evidence>
<proteinExistence type="predicted"/>
<dbReference type="Proteomes" id="UP000177506">
    <property type="component" value="Unassembled WGS sequence"/>
</dbReference>
<dbReference type="OrthoDB" id="979541at2"/>